<dbReference type="RefSeq" id="WP_168613657.1">
    <property type="nucleotide sequence ID" value="NZ_BAAAOX010000010.1"/>
</dbReference>
<dbReference type="PANTHER" id="PTHR10434:SF55">
    <property type="entry name" value="POSSIBLE ACYLTRANSFERASE"/>
    <property type="match status" value="1"/>
</dbReference>
<evidence type="ECO:0000259" key="3">
    <source>
        <dbReference type="SMART" id="SM00563"/>
    </source>
</evidence>
<dbReference type="GO" id="GO:0006654">
    <property type="term" value="P:phosphatidic acid biosynthetic process"/>
    <property type="evidence" value="ECO:0007669"/>
    <property type="project" value="TreeGrafter"/>
</dbReference>
<keyword evidence="1 4" id="KW-0808">Transferase</keyword>
<protein>
    <submittedName>
        <fullName evidence="4">1-acyl-sn-glycerol-3-phosphate acyltransferase</fullName>
    </submittedName>
</protein>
<sequence length="259" mass="28507">MNTQPAKKKQLPELKPTAWGNAVYKIAGNTLRPLYNLVIDIEFRGIEKLPEGGCIVVANHISEVDPITVAYPLFKEGKLPRFLAKESLFHAPVLGWLMRTIAHVPVSRGSVDARKSLETARNIVEAGGSIIIYPEGTLTTDPDQWPMVGRTGAARLALATGAPVVPIAHWGDQQFMPPHSKPRFGKRHKVVVEVGDPIDFSDLVTEQKAERYSRSELMAVTDRMMDAVTAVLADIRGEKAPEGRWNPSTGVREIARTES</sequence>
<feature type="domain" description="Phospholipid/glycerol acyltransferase" evidence="3">
    <location>
        <begin position="54"/>
        <end position="172"/>
    </location>
</feature>
<dbReference type="InterPro" id="IPR002123">
    <property type="entry name" value="Plipid/glycerol_acylTrfase"/>
</dbReference>
<dbReference type="AlphaFoldDB" id="A0A7H2BG11"/>
<dbReference type="KEGG" id="rter:IDM49_04960"/>
<gene>
    <name evidence="4" type="ORF">IDM49_04960</name>
</gene>
<dbReference type="CDD" id="cd07989">
    <property type="entry name" value="LPLAT_AGPAT-like"/>
    <property type="match status" value="1"/>
</dbReference>
<dbReference type="EMBL" id="CP061539">
    <property type="protein sequence ID" value="QNV38607.1"/>
    <property type="molecule type" value="Genomic_DNA"/>
</dbReference>
<reference evidence="4 5" key="1">
    <citation type="submission" date="2020-09" db="EMBL/GenBank/DDBJ databases">
        <title>Investigation of environmental microbes.</title>
        <authorList>
            <person name="Ou Y."/>
            <person name="Kang Q."/>
        </authorList>
    </citation>
    <scope>NUCLEOTIDE SEQUENCE [LARGE SCALE GENOMIC DNA]</scope>
    <source>
        <strain evidence="4 5">KJZ-14</strain>
    </source>
</reference>
<evidence type="ECO:0000256" key="1">
    <source>
        <dbReference type="ARBA" id="ARBA00022679"/>
    </source>
</evidence>
<dbReference type="SUPFAM" id="SSF69593">
    <property type="entry name" value="Glycerol-3-phosphate (1)-acyltransferase"/>
    <property type="match status" value="1"/>
</dbReference>
<dbReference type="Pfam" id="PF01553">
    <property type="entry name" value="Acyltransferase"/>
    <property type="match status" value="1"/>
</dbReference>
<evidence type="ECO:0000313" key="5">
    <source>
        <dbReference type="Proteomes" id="UP000516404"/>
    </source>
</evidence>
<accession>A0A7H2BG11</accession>
<evidence type="ECO:0000313" key="4">
    <source>
        <dbReference type="EMBL" id="QNV38607.1"/>
    </source>
</evidence>
<keyword evidence="5" id="KW-1185">Reference proteome</keyword>
<organism evidence="4 5">
    <name type="scientific">Rothia terrae</name>
    <dbReference type="NCBI Taxonomy" id="396015"/>
    <lineage>
        <taxon>Bacteria</taxon>
        <taxon>Bacillati</taxon>
        <taxon>Actinomycetota</taxon>
        <taxon>Actinomycetes</taxon>
        <taxon>Micrococcales</taxon>
        <taxon>Micrococcaceae</taxon>
        <taxon>Rothia</taxon>
    </lineage>
</organism>
<dbReference type="SMART" id="SM00563">
    <property type="entry name" value="PlsC"/>
    <property type="match status" value="1"/>
</dbReference>
<name>A0A7H2BG11_9MICC</name>
<evidence type="ECO:0000256" key="2">
    <source>
        <dbReference type="ARBA" id="ARBA00023315"/>
    </source>
</evidence>
<dbReference type="PANTHER" id="PTHR10434">
    <property type="entry name" value="1-ACYL-SN-GLYCEROL-3-PHOSPHATE ACYLTRANSFERASE"/>
    <property type="match status" value="1"/>
</dbReference>
<dbReference type="GO" id="GO:0003841">
    <property type="term" value="F:1-acylglycerol-3-phosphate O-acyltransferase activity"/>
    <property type="evidence" value="ECO:0007669"/>
    <property type="project" value="TreeGrafter"/>
</dbReference>
<dbReference type="GO" id="GO:0005886">
    <property type="term" value="C:plasma membrane"/>
    <property type="evidence" value="ECO:0007669"/>
    <property type="project" value="TreeGrafter"/>
</dbReference>
<dbReference type="Proteomes" id="UP000516404">
    <property type="component" value="Chromosome"/>
</dbReference>
<proteinExistence type="predicted"/>
<keyword evidence="2 4" id="KW-0012">Acyltransferase</keyword>
<dbReference type="GeneID" id="96623577"/>